<dbReference type="EnsemblPlants" id="AET00247">
    <property type="protein sequence ID" value="AET00247"/>
    <property type="gene ID" value="MTR_5g089980"/>
</dbReference>
<evidence type="ECO:0000313" key="4">
    <source>
        <dbReference type="Proteomes" id="UP000002051"/>
    </source>
</evidence>
<reference evidence="3" key="3">
    <citation type="submission" date="2015-04" db="UniProtKB">
        <authorList>
            <consortium name="EnsemblPlants"/>
        </authorList>
    </citation>
    <scope>IDENTIFICATION</scope>
    <source>
        <strain evidence="3">cv. Jemalong A17</strain>
    </source>
</reference>
<keyword evidence="1" id="KW-0472">Membrane</keyword>
<sequence>MAFGCFIFSYASALPQHLSVFRLRLHMLVVSDIGYVCGHILLLFSFVQMALMNHFGMIHHTFPAATAAMFSFSFLTTFLAFRFYTAVNVMAKGT</sequence>
<reference evidence="2 4" key="1">
    <citation type="journal article" date="2011" name="Nature">
        <title>The Medicago genome provides insight into the evolution of rhizobial symbioses.</title>
        <authorList>
            <person name="Young N.D."/>
            <person name="Debelle F."/>
            <person name="Oldroyd G.E."/>
            <person name="Geurts R."/>
            <person name="Cannon S.B."/>
            <person name="Udvardi M.K."/>
            <person name="Benedito V.A."/>
            <person name="Mayer K.F."/>
            <person name="Gouzy J."/>
            <person name="Schoof H."/>
            <person name="Van de Peer Y."/>
            <person name="Proost S."/>
            <person name="Cook D.R."/>
            <person name="Meyers B.C."/>
            <person name="Spannagl M."/>
            <person name="Cheung F."/>
            <person name="De Mita S."/>
            <person name="Krishnakumar V."/>
            <person name="Gundlach H."/>
            <person name="Zhou S."/>
            <person name="Mudge J."/>
            <person name="Bharti A.K."/>
            <person name="Murray J.D."/>
            <person name="Naoumkina M.A."/>
            <person name="Rosen B."/>
            <person name="Silverstein K.A."/>
            <person name="Tang H."/>
            <person name="Rombauts S."/>
            <person name="Zhao P.X."/>
            <person name="Zhou P."/>
            <person name="Barbe V."/>
            <person name="Bardou P."/>
            <person name="Bechner M."/>
            <person name="Bellec A."/>
            <person name="Berger A."/>
            <person name="Berges H."/>
            <person name="Bidwell S."/>
            <person name="Bisseling T."/>
            <person name="Choisne N."/>
            <person name="Couloux A."/>
            <person name="Denny R."/>
            <person name="Deshpande S."/>
            <person name="Dai X."/>
            <person name="Doyle J.J."/>
            <person name="Dudez A.M."/>
            <person name="Farmer A.D."/>
            <person name="Fouteau S."/>
            <person name="Franken C."/>
            <person name="Gibelin C."/>
            <person name="Gish J."/>
            <person name="Goldstein S."/>
            <person name="Gonzalez A.J."/>
            <person name="Green P.J."/>
            <person name="Hallab A."/>
            <person name="Hartog M."/>
            <person name="Hua A."/>
            <person name="Humphray S.J."/>
            <person name="Jeong D.H."/>
            <person name="Jing Y."/>
            <person name="Jocker A."/>
            <person name="Kenton S.M."/>
            <person name="Kim D.J."/>
            <person name="Klee K."/>
            <person name="Lai H."/>
            <person name="Lang C."/>
            <person name="Lin S."/>
            <person name="Macmil S.L."/>
            <person name="Magdelenat G."/>
            <person name="Matthews L."/>
            <person name="McCorrison J."/>
            <person name="Monaghan E.L."/>
            <person name="Mun J.H."/>
            <person name="Najar F.Z."/>
            <person name="Nicholson C."/>
            <person name="Noirot C."/>
            <person name="O'Bleness M."/>
            <person name="Paule C.R."/>
            <person name="Poulain J."/>
            <person name="Prion F."/>
            <person name="Qin B."/>
            <person name="Qu C."/>
            <person name="Retzel E.F."/>
            <person name="Riddle C."/>
            <person name="Sallet E."/>
            <person name="Samain S."/>
            <person name="Samson N."/>
            <person name="Sanders I."/>
            <person name="Saurat O."/>
            <person name="Scarpelli C."/>
            <person name="Schiex T."/>
            <person name="Segurens B."/>
            <person name="Severin A.J."/>
            <person name="Sherrier D.J."/>
            <person name="Shi R."/>
            <person name="Sims S."/>
            <person name="Singer S.R."/>
            <person name="Sinharoy S."/>
            <person name="Sterck L."/>
            <person name="Viollet A."/>
            <person name="Wang B.B."/>
            <person name="Wang K."/>
            <person name="Wang M."/>
            <person name="Wang X."/>
            <person name="Warfsmann J."/>
            <person name="Weissenbach J."/>
            <person name="White D.D."/>
            <person name="White J.D."/>
            <person name="Wiley G.B."/>
            <person name="Wincker P."/>
            <person name="Xing Y."/>
            <person name="Yang L."/>
            <person name="Yao Z."/>
            <person name="Ying F."/>
            <person name="Zhai J."/>
            <person name="Zhou L."/>
            <person name="Zuber A."/>
            <person name="Denarie J."/>
            <person name="Dixon R.A."/>
            <person name="May G.D."/>
            <person name="Schwartz D.C."/>
            <person name="Rogers J."/>
            <person name="Quetier F."/>
            <person name="Town C.D."/>
            <person name="Roe B.A."/>
        </authorList>
    </citation>
    <scope>NUCLEOTIDE SEQUENCE [LARGE SCALE GENOMIC DNA]</scope>
    <source>
        <strain evidence="2">A17</strain>
        <strain evidence="3 4">cv. Jemalong A17</strain>
    </source>
</reference>
<evidence type="ECO:0000256" key="1">
    <source>
        <dbReference type="SAM" id="Phobius"/>
    </source>
</evidence>
<feature type="transmembrane region" description="Helical" evidence="1">
    <location>
        <begin position="33"/>
        <end position="52"/>
    </location>
</feature>
<organism evidence="2 4">
    <name type="scientific">Medicago truncatula</name>
    <name type="common">Barrel medic</name>
    <name type="synonym">Medicago tribuloides</name>
    <dbReference type="NCBI Taxonomy" id="3880"/>
    <lineage>
        <taxon>Eukaryota</taxon>
        <taxon>Viridiplantae</taxon>
        <taxon>Streptophyta</taxon>
        <taxon>Embryophyta</taxon>
        <taxon>Tracheophyta</taxon>
        <taxon>Spermatophyta</taxon>
        <taxon>Magnoliopsida</taxon>
        <taxon>eudicotyledons</taxon>
        <taxon>Gunneridae</taxon>
        <taxon>Pentapetalae</taxon>
        <taxon>rosids</taxon>
        <taxon>fabids</taxon>
        <taxon>Fabales</taxon>
        <taxon>Fabaceae</taxon>
        <taxon>Papilionoideae</taxon>
        <taxon>50 kb inversion clade</taxon>
        <taxon>NPAAA clade</taxon>
        <taxon>Hologalegina</taxon>
        <taxon>IRL clade</taxon>
        <taxon>Trifolieae</taxon>
        <taxon>Medicago</taxon>
    </lineage>
</organism>
<dbReference type="AlphaFoldDB" id="G7KCX2"/>
<dbReference type="HOGENOM" id="CLU_2389550_0_0_1"/>
<dbReference type="Proteomes" id="UP000002051">
    <property type="component" value="Chromosome 5"/>
</dbReference>
<keyword evidence="1 2" id="KW-0812">Transmembrane</keyword>
<dbReference type="EMBL" id="CM001221">
    <property type="protein sequence ID" value="AET00247.1"/>
    <property type="molecule type" value="Genomic_DNA"/>
</dbReference>
<name>G7KCX2_MEDTR</name>
<proteinExistence type="predicted"/>
<dbReference type="PaxDb" id="3880-AET00247"/>
<keyword evidence="1" id="KW-1133">Transmembrane helix</keyword>
<reference evidence="2 4" key="2">
    <citation type="journal article" date="2014" name="BMC Genomics">
        <title>An improved genome release (version Mt4.0) for the model legume Medicago truncatula.</title>
        <authorList>
            <person name="Tang H."/>
            <person name="Krishnakumar V."/>
            <person name="Bidwell S."/>
            <person name="Rosen B."/>
            <person name="Chan A."/>
            <person name="Zhou S."/>
            <person name="Gentzbittel L."/>
            <person name="Childs K.L."/>
            <person name="Yandell M."/>
            <person name="Gundlach H."/>
            <person name="Mayer K.F."/>
            <person name="Schwartz D.C."/>
            <person name="Town C.D."/>
        </authorList>
    </citation>
    <scope>GENOME REANNOTATION</scope>
    <source>
        <strain evidence="3 4">cv. Jemalong A17</strain>
    </source>
</reference>
<keyword evidence="4" id="KW-1185">Reference proteome</keyword>
<evidence type="ECO:0000313" key="3">
    <source>
        <dbReference type="EnsemblPlants" id="AET00247"/>
    </source>
</evidence>
<evidence type="ECO:0000313" key="2">
    <source>
        <dbReference type="EMBL" id="AET00247.1"/>
    </source>
</evidence>
<gene>
    <name evidence="2" type="ordered locus">MTR_5g089980</name>
</gene>
<accession>G7KCX2</accession>
<feature type="transmembrane region" description="Helical" evidence="1">
    <location>
        <begin position="64"/>
        <end position="84"/>
    </location>
</feature>
<protein>
    <submittedName>
        <fullName evidence="2">Transmembrane protein, putative</fullName>
    </submittedName>
</protein>